<dbReference type="NCBIfam" id="TIGR00797">
    <property type="entry name" value="matE"/>
    <property type="match status" value="1"/>
</dbReference>
<keyword evidence="8 10" id="KW-0472">Membrane</keyword>
<protein>
    <recommendedName>
        <fullName evidence="3">Multidrug export protein MepA</fullName>
    </recommendedName>
</protein>
<feature type="transmembrane region" description="Helical" evidence="10">
    <location>
        <begin position="419"/>
        <end position="441"/>
    </location>
</feature>
<feature type="transmembrane region" description="Helical" evidence="10">
    <location>
        <begin position="51"/>
        <end position="74"/>
    </location>
</feature>
<feature type="transmembrane region" description="Helical" evidence="10">
    <location>
        <begin position="194"/>
        <end position="217"/>
    </location>
</feature>
<dbReference type="Pfam" id="PF01554">
    <property type="entry name" value="MatE"/>
    <property type="match status" value="2"/>
</dbReference>
<evidence type="ECO:0000256" key="4">
    <source>
        <dbReference type="ARBA" id="ARBA00022448"/>
    </source>
</evidence>
<feature type="transmembrane region" description="Helical" evidence="10">
    <location>
        <begin position="283"/>
        <end position="309"/>
    </location>
</feature>
<evidence type="ECO:0000256" key="8">
    <source>
        <dbReference type="ARBA" id="ARBA00023136"/>
    </source>
</evidence>
<dbReference type="AlphaFoldDB" id="A0A9D1GQE6"/>
<dbReference type="PANTHER" id="PTHR43823:SF3">
    <property type="entry name" value="MULTIDRUG EXPORT PROTEIN MEPA"/>
    <property type="match status" value="1"/>
</dbReference>
<feature type="transmembrane region" description="Helical" evidence="10">
    <location>
        <begin position="138"/>
        <end position="156"/>
    </location>
</feature>
<feature type="transmembrane region" description="Helical" evidence="10">
    <location>
        <begin position="238"/>
        <end position="263"/>
    </location>
</feature>
<accession>A0A9D1GQE6</accession>
<dbReference type="GO" id="GO:0046677">
    <property type="term" value="P:response to antibiotic"/>
    <property type="evidence" value="ECO:0007669"/>
    <property type="project" value="UniProtKB-KW"/>
</dbReference>
<comment type="caution">
    <text evidence="11">The sequence shown here is derived from an EMBL/GenBank/DDBJ whole genome shotgun (WGS) entry which is preliminary data.</text>
</comment>
<sequence length="453" mass="49400">MMKKMDLGVDKEYKIVLKLAVPAMLAQLINVLYSIVDRLYISNMQTGGELALAGIGIVAPICTLITSFSYLIGLGGAPFMSISLGEKNQKKADAILANAFLALLVLGILIPLLVFSCYRPLLMTFGASDQTYAFARDYLLIYLIGAPFALMSLGLNQFIVSQGYSTRGMFTMVIGALVNIVLDPIFIFTLDMGIQGAAIATAIAQFSSFLFTILVLSSKNVQVRIHFGDYKLKIIKRIMILGLSPFLIAATDSVVCIVLNAAIQNYGGLSGDTYITVATITNSFFQIFTMPLLGISGGTGAILSYNYGAKNTKRVAKGERYILLLALVFTTVAFLLSYLIPEPFIHLFSKNEEIVQLSKKMIQIFMGGIILLSFQYCFVDALTALGRAKEAVILSLTRKTMIIGFTLLLPLFIGIDGCFIAELVSDILASCITLTVFLLIFKKILAKREQTVV</sequence>
<dbReference type="GO" id="GO:0015297">
    <property type="term" value="F:antiporter activity"/>
    <property type="evidence" value="ECO:0007669"/>
    <property type="project" value="InterPro"/>
</dbReference>
<evidence type="ECO:0000313" key="11">
    <source>
        <dbReference type="EMBL" id="HIT49792.1"/>
    </source>
</evidence>
<dbReference type="InterPro" id="IPR048279">
    <property type="entry name" value="MdtK-like"/>
</dbReference>
<organism evidence="11 12">
    <name type="scientific">Candidatus Pelethenecus faecipullorum</name>
    <dbReference type="NCBI Taxonomy" id="2840900"/>
    <lineage>
        <taxon>Bacteria</taxon>
        <taxon>Bacillati</taxon>
        <taxon>Mycoplasmatota</taxon>
        <taxon>Mollicutes</taxon>
        <taxon>Candidatus Pelethenecus</taxon>
    </lineage>
</organism>
<evidence type="ECO:0000256" key="5">
    <source>
        <dbReference type="ARBA" id="ARBA00022475"/>
    </source>
</evidence>
<dbReference type="InterPro" id="IPR002528">
    <property type="entry name" value="MATE_fam"/>
</dbReference>
<proteinExistence type="inferred from homology"/>
<evidence type="ECO:0000256" key="3">
    <source>
        <dbReference type="ARBA" id="ARBA00022106"/>
    </source>
</evidence>
<gene>
    <name evidence="11" type="ORF">IAD46_02075</name>
</gene>
<dbReference type="CDD" id="cd13143">
    <property type="entry name" value="MATE_MepA_like"/>
    <property type="match status" value="1"/>
</dbReference>
<feature type="transmembrane region" description="Helical" evidence="10">
    <location>
        <begin position="15"/>
        <end position="36"/>
    </location>
</feature>
<evidence type="ECO:0000256" key="9">
    <source>
        <dbReference type="ARBA" id="ARBA00023251"/>
    </source>
</evidence>
<evidence type="ECO:0000256" key="10">
    <source>
        <dbReference type="SAM" id="Phobius"/>
    </source>
</evidence>
<dbReference type="GO" id="GO:0042910">
    <property type="term" value="F:xenobiotic transmembrane transporter activity"/>
    <property type="evidence" value="ECO:0007669"/>
    <property type="project" value="InterPro"/>
</dbReference>
<feature type="transmembrane region" description="Helical" evidence="10">
    <location>
        <begin position="391"/>
        <end position="413"/>
    </location>
</feature>
<feature type="transmembrane region" description="Helical" evidence="10">
    <location>
        <begin position="95"/>
        <end position="118"/>
    </location>
</feature>
<dbReference type="GO" id="GO:0005886">
    <property type="term" value="C:plasma membrane"/>
    <property type="evidence" value="ECO:0007669"/>
    <property type="project" value="UniProtKB-SubCell"/>
</dbReference>
<keyword evidence="6 10" id="KW-0812">Transmembrane</keyword>
<evidence type="ECO:0000256" key="7">
    <source>
        <dbReference type="ARBA" id="ARBA00022989"/>
    </source>
</evidence>
<reference evidence="11" key="1">
    <citation type="submission" date="2020-10" db="EMBL/GenBank/DDBJ databases">
        <authorList>
            <person name="Gilroy R."/>
        </authorList>
    </citation>
    <scope>NUCLEOTIDE SEQUENCE</scope>
    <source>
        <strain evidence="11">ChiW17-6978</strain>
    </source>
</reference>
<feature type="transmembrane region" description="Helical" evidence="10">
    <location>
        <begin position="361"/>
        <end position="379"/>
    </location>
</feature>
<reference evidence="11" key="2">
    <citation type="journal article" date="2021" name="PeerJ">
        <title>Extensive microbial diversity within the chicken gut microbiome revealed by metagenomics and culture.</title>
        <authorList>
            <person name="Gilroy R."/>
            <person name="Ravi A."/>
            <person name="Getino M."/>
            <person name="Pursley I."/>
            <person name="Horton D.L."/>
            <person name="Alikhan N.F."/>
            <person name="Baker D."/>
            <person name="Gharbi K."/>
            <person name="Hall N."/>
            <person name="Watson M."/>
            <person name="Adriaenssens E.M."/>
            <person name="Foster-Nyarko E."/>
            <person name="Jarju S."/>
            <person name="Secka A."/>
            <person name="Antonio M."/>
            <person name="Oren A."/>
            <person name="Chaudhuri R.R."/>
            <person name="La Ragione R."/>
            <person name="Hildebrand F."/>
            <person name="Pallen M.J."/>
        </authorList>
    </citation>
    <scope>NUCLEOTIDE SEQUENCE</scope>
    <source>
        <strain evidence="11">ChiW17-6978</strain>
    </source>
</reference>
<keyword evidence="7 10" id="KW-1133">Transmembrane helix</keyword>
<comment type="subcellular location">
    <subcellularLocation>
        <location evidence="1">Cell membrane</location>
        <topology evidence="1">Multi-pass membrane protein</topology>
    </subcellularLocation>
</comment>
<evidence type="ECO:0000256" key="1">
    <source>
        <dbReference type="ARBA" id="ARBA00004651"/>
    </source>
</evidence>
<comment type="similarity">
    <text evidence="2">Belongs to the multi antimicrobial extrusion (MATE) (TC 2.A.66.1) family. MepA subfamily.</text>
</comment>
<evidence type="ECO:0000313" key="12">
    <source>
        <dbReference type="Proteomes" id="UP000886758"/>
    </source>
</evidence>
<dbReference type="Proteomes" id="UP000886758">
    <property type="component" value="Unassembled WGS sequence"/>
</dbReference>
<dbReference type="PIRSF" id="PIRSF006603">
    <property type="entry name" value="DinF"/>
    <property type="match status" value="1"/>
</dbReference>
<evidence type="ECO:0000256" key="6">
    <source>
        <dbReference type="ARBA" id="ARBA00022692"/>
    </source>
</evidence>
<dbReference type="PANTHER" id="PTHR43823">
    <property type="entry name" value="SPORULATION PROTEIN YKVU"/>
    <property type="match status" value="1"/>
</dbReference>
<feature type="transmembrane region" description="Helical" evidence="10">
    <location>
        <begin position="168"/>
        <end position="188"/>
    </location>
</feature>
<dbReference type="InterPro" id="IPR051327">
    <property type="entry name" value="MATE_MepA_subfamily"/>
</dbReference>
<keyword evidence="4" id="KW-0813">Transport</keyword>
<keyword evidence="5" id="KW-1003">Cell membrane</keyword>
<keyword evidence="9" id="KW-0046">Antibiotic resistance</keyword>
<evidence type="ECO:0000256" key="2">
    <source>
        <dbReference type="ARBA" id="ARBA00008417"/>
    </source>
</evidence>
<dbReference type="EMBL" id="DVLF01000066">
    <property type="protein sequence ID" value="HIT49792.1"/>
    <property type="molecule type" value="Genomic_DNA"/>
</dbReference>
<dbReference type="InterPro" id="IPR045070">
    <property type="entry name" value="MATE_MepA-like"/>
</dbReference>
<name>A0A9D1GQE6_9MOLU</name>
<feature type="transmembrane region" description="Helical" evidence="10">
    <location>
        <begin position="321"/>
        <end position="341"/>
    </location>
</feature>